<accession>A0A3N0V652</accession>
<dbReference type="Proteomes" id="UP000275137">
    <property type="component" value="Unassembled WGS sequence"/>
</dbReference>
<dbReference type="EMBL" id="RJVP01000001">
    <property type="protein sequence ID" value="ROH88266.1"/>
    <property type="molecule type" value="Genomic_DNA"/>
</dbReference>
<keyword evidence="2" id="KW-1185">Reference proteome</keyword>
<protein>
    <submittedName>
        <fullName evidence="1">Uncharacterized protein</fullName>
    </submittedName>
</protein>
<dbReference type="RefSeq" id="WP_123236259.1">
    <property type="nucleotide sequence ID" value="NZ_RJVP01000001.1"/>
</dbReference>
<proteinExistence type="predicted"/>
<gene>
    <name evidence="1" type="ORF">ED236_02025</name>
</gene>
<organism evidence="1 2">
    <name type="scientific">Pseudomethylobacillus aquaticus</name>
    <dbReference type="NCBI Taxonomy" id="2676064"/>
    <lineage>
        <taxon>Bacteria</taxon>
        <taxon>Pseudomonadati</taxon>
        <taxon>Pseudomonadota</taxon>
        <taxon>Betaproteobacteria</taxon>
        <taxon>Nitrosomonadales</taxon>
        <taxon>Methylophilaceae</taxon>
        <taxon>Pseudomethylobacillus</taxon>
    </lineage>
</organism>
<evidence type="ECO:0000313" key="1">
    <source>
        <dbReference type="EMBL" id="ROH88266.1"/>
    </source>
</evidence>
<dbReference type="AlphaFoldDB" id="A0A3N0V652"/>
<evidence type="ECO:0000313" key="2">
    <source>
        <dbReference type="Proteomes" id="UP000275137"/>
    </source>
</evidence>
<comment type="caution">
    <text evidence="1">The sequence shown here is derived from an EMBL/GenBank/DDBJ whole genome shotgun (WGS) entry which is preliminary data.</text>
</comment>
<sequence>MDISLRVMGNANGICNTKANIDSHNHRICFAFFATTPLKGYSFGITFRHGRKVMKIKEIYFEHKPIMASLWNKDLS</sequence>
<name>A0A3N0V652_9PROT</name>
<reference evidence="1 2" key="1">
    <citation type="submission" date="2018-10" db="EMBL/GenBank/DDBJ databases">
        <authorList>
            <person name="Chen W.-M."/>
        </authorList>
    </citation>
    <scope>NUCLEOTIDE SEQUENCE [LARGE SCALE GENOMIC DNA]</scope>
    <source>
        <strain evidence="1 2">H-5</strain>
    </source>
</reference>